<comment type="caution">
    <text evidence="3">The sequence shown here is derived from an EMBL/GenBank/DDBJ whole genome shotgun (WGS) entry which is preliminary data.</text>
</comment>
<dbReference type="EMBL" id="MU864352">
    <property type="protein sequence ID" value="KAK4193043.1"/>
    <property type="molecule type" value="Genomic_DNA"/>
</dbReference>
<feature type="compositionally biased region" description="Polar residues" evidence="1">
    <location>
        <begin position="13"/>
        <end position="27"/>
    </location>
</feature>
<sequence length="92" mass="10197">MQDTYNAHYHISQRATSDAKNMGNTEEPTTADIPVHVYIIMGLVVASLLGTQLMGLWMAGFKKPTKISDTPDFTEPKNISRSPTIAEVMEEL</sequence>
<gene>
    <name evidence="3" type="ORF">QBC35DRAFT_446864</name>
</gene>
<evidence type="ECO:0000313" key="3">
    <source>
        <dbReference type="EMBL" id="KAK4193043.1"/>
    </source>
</evidence>
<name>A0AAN7AMZ1_9PEZI</name>
<evidence type="ECO:0000313" key="4">
    <source>
        <dbReference type="Proteomes" id="UP001302126"/>
    </source>
</evidence>
<dbReference type="AlphaFoldDB" id="A0AAN7AMZ1"/>
<keyword evidence="2" id="KW-1133">Transmembrane helix</keyword>
<feature type="region of interest" description="Disordered" evidence="1">
    <location>
        <begin position="68"/>
        <end position="92"/>
    </location>
</feature>
<reference evidence="3" key="1">
    <citation type="journal article" date="2023" name="Mol. Phylogenet. Evol.">
        <title>Genome-scale phylogeny and comparative genomics of the fungal order Sordariales.</title>
        <authorList>
            <person name="Hensen N."/>
            <person name="Bonometti L."/>
            <person name="Westerberg I."/>
            <person name="Brannstrom I.O."/>
            <person name="Guillou S."/>
            <person name="Cros-Aarteil S."/>
            <person name="Calhoun S."/>
            <person name="Haridas S."/>
            <person name="Kuo A."/>
            <person name="Mondo S."/>
            <person name="Pangilinan J."/>
            <person name="Riley R."/>
            <person name="LaButti K."/>
            <person name="Andreopoulos B."/>
            <person name="Lipzen A."/>
            <person name="Chen C."/>
            <person name="Yan M."/>
            <person name="Daum C."/>
            <person name="Ng V."/>
            <person name="Clum A."/>
            <person name="Steindorff A."/>
            <person name="Ohm R.A."/>
            <person name="Martin F."/>
            <person name="Silar P."/>
            <person name="Natvig D.O."/>
            <person name="Lalanne C."/>
            <person name="Gautier V."/>
            <person name="Ament-Velasquez S.L."/>
            <person name="Kruys A."/>
            <person name="Hutchinson M.I."/>
            <person name="Powell A.J."/>
            <person name="Barry K."/>
            <person name="Miller A.N."/>
            <person name="Grigoriev I.V."/>
            <person name="Debuchy R."/>
            <person name="Gladieux P."/>
            <person name="Hiltunen Thoren M."/>
            <person name="Johannesson H."/>
        </authorList>
    </citation>
    <scope>NUCLEOTIDE SEQUENCE</scope>
    <source>
        <strain evidence="3">PSN309</strain>
    </source>
</reference>
<evidence type="ECO:0000256" key="2">
    <source>
        <dbReference type="SAM" id="Phobius"/>
    </source>
</evidence>
<dbReference type="Proteomes" id="UP001302126">
    <property type="component" value="Unassembled WGS sequence"/>
</dbReference>
<accession>A0AAN7AMZ1</accession>
<organism evidence="3 4">
    <name type="scientific">Podospora australis</name>
    <dbReference type="NCBI Taxonomy" id="1536484"/>
    <lineage>
        <taxon>Eukaryota</taxon>
        <taxon>Fungi</taxon>
        <taxon>Dikarya</taxon>
        <taxon>Ascomycota</taxon>
        <taxon>Pezizomycotina</taxon>
        <taxon>Sordariomycetes</taxon>
        <taxon>Sordariomycetidae</taxon>
        <taxon>Sordariales</taxon>
        <taxon>Podosporaceae</taxon>
        <taxon>Podospora</taxon>
    </lineage>
</organism>
<keyword evidence="4" id="KW-1185">Reference proteome</keyword>
<evidence type="ECO:0000256" key="1">
    <source>
        <dbReference type="SAM" id="MobiDB-lite"/>
    </source>
</evidence>
<proteinExistence type="predicted"/>
<feature type="transmembrane region" description="Helical" evidence="2">
    <location>
        <begin position="35"/>
        <end position="59"/>
    </location>
</feature>
<reference evidence="3" key="2">
    <citation type="submission" date="2023-05" db="EMBL/GenBank/DDBJ databases">
        <authorList>
            <consortium name="Lawrence Berkeley National Laboratory"/>
            <person name="Steindorff A."/>
            <person name="Hensen N."/>
            <person name="Bonometti L."/>
            <person name="Westerberg I."/>
            <person name="Brannstrom I.O."/>
            <person name="Guillou S."/>
            <person name="Cros-Aarteil S."/>
            <person name="Calhoun S."/>
            <person name="Haridas S."/>
            <person name="Kuo A."/>
            <person name="Mondo S."/>
            <person name="Pangilinan J."/>
            <person name="Riley R."/>
            <person name="Labutti K."/>
            <person name="Andreopoulos B."/>
            <person name="Lipzen A."/>
            <person name="Chen C."/>
            <person name="Yanf M."/>
            <person name="Daum C."/>
            <person name="Ng V."/>
            <person name="Clum A."/>
            <person name="Ohm R."/>
            <person name="Martin F."/>
            <person name="Silar P."/>
            <person name="Natvig D."/>
            <person name="Lalanne C."/>
            <person name="Gautier V."/>
            <person name="Ament-Velasquez S.L."/>
            <person name="Kruys A."/>
            <person name="Hutchinson M.I."/>
            <person name="Powell A.J."/>
            <person name="Barry K."/>
            <person name="Miller A.N."/>
            <person name="Grigoriev I.V."/>
            <person name="Debuchy R."/>
            <person name="Gladieux P."/>
            <person name="Thoren M.H."/>
            <person name="Johannesson H."/>
        </authorList>
    </citation>
    <scope>NUCLEOTIDE SEQUENCE</scope>
    <source>
        <strain evidence="3">PSN309</strain>
    </source>
</reference>
<keyword evidence="2" id="KW-0472">Membrane</keyword>
<protein>
    <submittedName>
        <fullName evidence="3">Uncharacterized protein</fullName>
    </submittedName>
</protein>
<keyword evidence="2" id="KW-0812">Transmembrane</keyword>
<feature type="region of interest" description="Disordered" evidence="1">
    <location>
        <begin position="1"/>
        <end position="27"/>
    </location>
</feature>